<comment type="caution">
    <text evidence="1">The sequence shown here is derived from an EMBL/GenBank/DDBJ whole genome shotgun (WGS) entry which is preliminary data.</text>
</comment>
<reference evidence="1" key="1">
    <citation type="submission" date="2016-10" db="EMBL/GenBank/DDBJ databases">
        <title>Sequence of Gallionella enrichment culture.</title>
        <authorList>
            <person name="Poehlein A."/>
            <person name="Muehling M."/>
            <person name="Daniel R."/>
        </authorList>
    </citation>
    <scope>NUCLEOTIDE SEQUENCE</scope>
</reference>
<organism evidence="1">
    <name type="scientific">mine drainage metagenome</name>
    <dbReference type="NCBI Taxonomy" id="410659"/>
    <lineage>
        <taxon>unclassified sequences</taxon>
        <taxon>metagenomes</taxon>
        <taxon>ecological metagenomes</taxon>
    </lineage>
</organism>
<sequence length="161" mass="17356">MHGDKIRIAENGGEQVVEVMGDPSRQHTKAFQLMGLPQSVFRLFALGDVGPDRHELLGPPILADEGHDGRIHPVVAPILRPVLDLPLPHPPRQDRLPELGHEDAGMVARIDDAVVLAQQLLPGILRDGAELVVHVGDPPPGVGDGDDGVLVQRPLEILQFP</sequence>
<protein>
    <submittedName>
        <fullName evidence="1">Uncharacterized protein</fullName>
    </submittedName>
</protein>
<accession>A0A1J5NWX9</accession>
<gene>
    <name evidence="1" type="ORF">GALL_552050</name>
</gene>
<dbReference type="AlphaFoldDB" id="A0A1J5NWX9"/>
<name>A0A1J5NWX9_9ZZZZ</name>
<proteinExistence type="predicted"/>
<dbReference type="AntiFam" id="ANF00090">
    <property type="entry name" value="Shadow ORF (opposite yegE)"/>
</dbReference>
<evidence type="ECO:0000313" key="1">
    <source>
        <dbReference type="EMBL" id="OIQ63254.1"/>
    </source>
</evidence>
<dbReference type="EMBL" id="MLJW01009167">
    <property type="protein sequence ID" value="OIQ63254.1"/>
    <property type="molecule type" value="Genomic_DNA"/>
</dbReference>